<keyword evidence="8" id="KW-0807">Transducer</keyword>
<evidence type="ECO:0000256" key="3">
    <source>
        <dbReference type="ARBA" id="ARBA00022989"/>
    </source>
</evidence>
<evidence type="ECO:0000256" key="1">
    <source>
        <dbReference type="ARBA" id="ARBA00004141"/>
    </source>
</evidence>
<feature type="region of interest" description="Disordered" evidence="10">
    <location>
        <begin position="533"/>
        <end position="577"/>
    </location>
</feature>
<comment type="caution">
    <text evidence="13">The sequence shown here is derived from an EMBL/GenBank/DDBJ whole genome shotgun (WGS) entry which is preliminary data.</text>
</comment>
<comment type="subcellular location">
    <subcellularLocation>
        <location evidence="1">Membrane</location>
        <topology evidence="1">Multi-pass membrane protein</topology>
    </subcellularLocation>
</comment>
<evidence type="ECO:0000259" key="12">
    <source>
        <dbReference type="PROSITE" id="PS50259"/>
    </source>
</evidence>
<dbReference type="InterPro" id="IPR002455">
    <property type="entry name" value="GPCR3_GABA-B"/>
</dbReference>
<evidence type="ECO:0000256" key="7">
    <source>
        <dbReference type="ARBA" id="ARBA00023180"/>
    </source>
</evidence>
<keyword evidence="7" id="KW-0325">Glycoprotein</keyword>
<feature type="compositionally biased region" description="Polar residues" evidence="10">
    <location>
        <begin position="541"/>
        <end position="550"/>
    </location>
</feature>
<evidence type="ECO:0000256" key="4">
    <source>
        <dbReference type="ARBA" id="ARBA00023040"/>
    </source>
</evidence>
<keyword evidence="6" id="KW-0675">Receptor</keyword>
<organism evidence="13 14">
    <name type="scientific">Ridgeia piscesae</name>
    <name type="common">Tubeworm</name>
    <dbReference type="NCBI Taxonomy" id="27915"/>
    <lineage>
        <taxon>Eukaryota</taxon>
        <taxon>Metazoa</taxon>
        <taxon>Spiralia</taxon>
        <taxon>Lophotrochozoa</taxon>
        <taxon>Annelida</taxon>
        <taxon>Polychaeta</taxon>
        <taxon>Sedentaria</taxon>
        <taxon>Canalipalpata</taxon>
        <taxon>Sabellida</taxon>
        <taxon>Siboglinidae</taxon>
        <taxon>Ridgeia</taxon>
    </lineage>
</organism>
<evidence type="ECO:0000256" key="6">
    <source>
        <dbReference type="ARBA" id="ARBA00023170"/>
    </source>
</evidence>
<dbReference type="PRINTS" id="PR01176">
    <property type="entry name" value="GABABRECEPTR"/>
</dbReference>
<dbReference type="AlphaFoldDB" id="A0AAD9UKU8"/>
<dbReference type="Proteomes" id="UP001209878">
    <property type="component" value="Unassembled WGS sequence"/>
</dbReference>
<keyword evidence="5 11" id="KW-0472">Membrane</keyword>
<evidence type="ECO:0000256" key="5">
    <source>
        <dbReference type="ARBA" id="ARBA00023136"/>
    </source>
</evidence>
<feature type="compositionally biased region" description="Polar residues" evidence="10">
    <location>
        <begin position="561"/>
        <end position="571"/>
    </location>
</feature>
<feature type="compositionally biased region" description="Basic and acidic residues" evidence="10">
    <location>
        <begin position="401"/>
        <end position="421"/>
    </location>
</feature>
<dbReference type="PROSITE" id="PS50259">
    <property type="entry name" value="G_PROTEIN_RECEP_F3_4"/>
    <property type="match status" value="1"/>
</dbReference>
<feature type="domain" description="G-protein coupled receptors family 3 profile" evidence="12">
    <location>
        <begin position="1"/>
        <end position="181"/>
    </location>
</feature>
<dbReference type="EMBL" id="JAODUO010000019">
    <property type="protein sequence ID" value="KAK2192972.1"/>
    <property type="molecule type" value="Genomic_DNA"/>
</dbReference>
<keyword evidence="14" id="KW-1185">Reference proteome</keyword>
<feature type="transmembrane region" description="Helical" evidence="11">
    <location>
        <begin position="152"/>
        <end position="174"/>
    </location>
</feature>
<keyword evidence="4" id="KW-0297">G-protein coupled receptor</keyword>
<sequence>MFTKTYRVHAIFRRANNGLVKRKLLKDRQLLLMIGALLVVDCATVVVWVFVDPLHRKLINFAHEASSDDRDLLYLPQLARCDSVHLHKWMGFIYGYKGLLLIFGVYMAWETKHVKIPALSDSKYIAMNIYNVVLCSLTVVAISMVISDRPTLCYGVTSAILVMSTTVLLGLLFLPKVYAILKNSGSPVVTTSGIRIEANTRRFMLDERKEELYRAEVRNRVYKRELMELNQEINQLERLMAAPFDIDMANELKYLLPESQECATDPLSLRRRRHRELVRYESISEKAMRIFERSIAGLPAQPSIDNPTTSQDDIGSDVSLLAGTEEVSVTSGPVSRCNSTAGRVQKRGSETLASDGICSDRRNYSIVAEKDRHCNDTTLNTSDTVQTRDETCDRCGWPQTRESDESQQHRYHQVDAKRNRLDSVSSSKNSAARHRCSNNDSDTNFYKTYLKRKLRHRNEYYRACCSAHHLIPKRRKSYSTGCDNNKPEHIARSASRSNESLYCRTNNTSVAESATSDSDLVWLPRVGEEDSLHTVDYPASTGASPTSGSRISDRVRDEYTGDNSSTESSNSGEREKRIKRLQRQLNVLQQELLMLGGCDLGVTYC</sequence>
<reference evidence="13" key="1">
    <citation type="journal article" date="2023" name="Mol. Biol. Evol.">
        <title>Third-Generation Sequencing Reveals the Adaptive Role of the Epigenome in Three Deep-Sea Polychaetes.</title>
        <authorList>
            <person name="Perez M."/>
            <person name="Aroh O."/>
            <person name="Sun Y."/>
            <person name="Lan Y."/>
            <person name="Juniper S.K."/>
            <person name="Young C.R."/>
            <person name="Angers B."/>
            <person name="Qian P.Y."/>
        </authorList>
    </citation>
    <scope>NUCLEOTIDE SEQUENCE</scope>
    <source>
        <strain evidence="13">R07B-5</strain>
    </source>
</reference>
<feature type="region of interest" description="Disordered" evidence="10">
    <location>
        <begin position="398"/>
        <end position="437"/>
    </location>
</feature>
<keyword evidence="9" id="KW-0175">Coiled coil</keyword>
<evidence type="ECO:0000256" key="9">
    <source>
        <dbReference type="SAM" id="Coils"/>
    </source>
</evidence>
<gene>
    <name evidence="13" type="ORF">NP493_19g07025</name>
</gene>
<keyword evidence="2 11" id="KW-0812">Transmembrane</keyword>
<dbReference type="InterPro" id="IPR017978">
    <property type="entry name" value="GPCR_3_C"/>
</dbReference>
<evidence type="ECO:0000313" key="14">
    <source>
        <dbReference type="Proteomes" id="UP001209878"/>
    </source>
</evidence>
<feature type="transmembrane region" description="Helical" evidence="11">
    <location>
        <begin position="129"/>
        <end position="146"/>
    </location>
</feature>
<name>A0AAD9UKU8_RIDPI</name>
<proteinExistence type="predicted"/>
<dbReference type="GO" id="GO:0004965">
    <property type="term" value="F:G protein-coupled GABA receptor activity"/>
    <property type="evidence" value="ECO:0007669"/>
    <property type="project" value="InterPro"/>
</dbReference>
<dbReference type="GO" id="GO:0007214">
    <property type="term" value="P:gamma-aminobutyric acid signaling pathway"/>
    <property type="evidence" value="ECO:0007669"/>
    <property type="project" value="TreeGrafter"/>
</dbReference>
<evidence type="ECO:0000256" key="10">
    <source>
        <dbReference type="SAM" id="MobiDB-lite"/>
    </source>
</evidence>
<dbReference type="PANTHER" id="PTHR10519">
    <property type="entry name" value="GABA-B RECEPTOR"/>
    <property type="match status" value="1"/>
</dbReference>
<dbReference type="PANTHER" id="PTHR10519:SF46">
    <property type="entry name" value="METABOTROPIC GABA-B RECEPTOR SUBTYPE 3, ISOFORM A"/>
    <property type="match status" value="1"/>
</dbReference>
<feature type="transmembrane region" description="Helical" evidence="11">
    <location>
        <begin position="89"/>
        <end position="109"/>
    </location>
</feature>
<feature type="coiled-coil region" evidence="9">
    <location>
        <begin position="212"/>
        <end position="242"/>
    </location>
</feature>
<evidence type="ECO:0000256" key="11">
    <source>
        <dbReference type="SAM" id="Phobius"/>
    </source>
</evidence>
<evidence type="ECO:0000256" key="8">
    <source>
        <dbReference type="ARBA" id="ARBA00023224"/>
    </source>
</evidence>
<dbReference type="GO" id="GO:0038039">
    <property type="term" value="C:G protein-coupled receptor heterodimeric complex"/>
    <property type="evidence" value="ECO:0007669"/>
    <property type="project" value="TreeGrafter"/>
</dbReference>
<accession>A0AAD9UKU8</accession>
<evidence type="ECO:0000256" key="2">
    <source>
        <dbReference type="ARBA" id="ARBA00022692"/>
    </source>
</evidence>
<dbReference type="CDD" id="cd15047">
    <property type="entry name" value="7tmC_GABA-B-like"/>
    <property type="match status" value="1"/>
</dbReference>
<dbReference type="Pfam" id="PF00003">
    <property type="entry name" value="7tm_3"/>
    <property type="match status" value="1"/>
</dbReference>
<protein>
    <recommendedName>
        <fullName evidence="12">G-protein coupled receptors family 3 profile domain-containing protein</fullName>
    </recommendedName>
</protein>
<feature type="transmembrane region" description="Helical" evidence="11">
    <location>
        <begin position="30"/>
        <end position="51"/>
    </location>
</feature>
<evidence type="ECO:0000313" key="13">
    <source>
        <dbReference type="EMBL" id="KAK2192972.1"/>
    </source>
</evidence>
<keyword evidence="3 11" id="KW-1133">Transmembrane helix</keyword>